<keyword evidence="6" id="KW-0472">Membrane</keyword>
<reference evidence="9 10" key="1">
    <citation type="submission" date="2023-04" db="EMBL/GenBank/DDBJ databases">
        <title>A novel bacteria isolated from coastal sediment.</title>
        <authorList>
            <person name="Liu X.-J."/>
            <person name="Du Z.-J."/>
        </authorList>
    </citation>
    <scope>NUCLEOTIDE SEQUENCE [LARGE SCALE GENOMIC DNA]</scope>
    <source>
        <strain evidence="9 10">SDUM461004</strain>
    </source>
</reference>
<dbReference type="RefSeq" id="WP_308984566.1">
    <property type="nucleotide sequence ID" value="NZ_JARXIC010000008.1"/>
</dbReference>
<keyword evidence="3" id="KW-1134">Transmembrane beta strand</keyword>
<evidence type="ECO:0000256" key="6">
    <source>
        <dbReference type="ARBA" id="ARBA00023136"/>
    </source>
</evidence>
<dbReference type="PANTHER" id="PTHR35093">
    <property type="entry name" value="OUTER MEMBRANE PROTEIN NMB0088-RELATED"/>
    <property type="match status" value="1"/>
</dbReference>
<dbReference type="PANTHER" id="PTHR35093:SF8">
    <property type="entry name" value="OUTER MEMBRANE PROTEIN NMB0088-RELATED"/>
    <property type="match status" value="1"/>
</dbReference>
<keyword evidence="10" id="KW-1185">Reference proteome</keyword>
<feature type="signal peptide" evidence="8">
    <location>
        <begin position="1"/>
        <end position="23"/>
    </location>
</feature>
<dbReference type="Gene3D" id="2.40.160.60">
    <property type="entry name" value="Outer membrane protein transport protein (OMPP1/FadL/TodX)"/>
    <property type="match status" value="1"/>
</dbReference>
<evidence type="ECO:0000256" key="3">
    <source>
        <dbReference type="ARBA" id="ARBA00022452"/>
    </source>
</evidence>
<organism evidence="9 10">
    <name type="scientific">Thalassobacterium sedimentorum</name>
    <dbReference type="NCBI Taxonomy" id="3041258"/>
    <lineage>
        <taxon>Bacteria</taxon>
        <taxon>Pseudomonadati</taxon>
        <taxon>Verrucomicrobiota</taxon>
        <taxon>Opitutia</taxon>
        <taxon>Puniceicoccales</taxon>
        <taxon>Coraliomargaritaceae</taxon>
        <taxon>Thalassobacterium</taxon>
    </lineage>
</organism>
<keyword evidence="4" id="KW-0812">Transmembrane</keyword>
<dbReference type="EMBL" id="JARXIC010000008">
    <property type="protein sequence ID" value="MDQ8194083.1"/>
    <property type="molecule type" value="Genomic_DNA"/>
</dbReference>
<dbReference type="SUPFAM" id="SSF56935">
    <property type="entry name" value="Porins"/>
    <property type="match status" value="1"/>
</dbReference>
<evidence type="ECO:0000256" key="2">
    <source>
        <dbReference type="ARBA" id="ARBA00008163"/>
    </source>
</evidence>
<evidence type="ECO:0000313" key="9">
    <source>
        <dbReference type="EMBL" id="MDQ8194083.1"/>
    </source>
</evidence>
<comment type="subcellular location">
    <subcellularLocation>
        <location evidence="1">Cell outer membrane</location>
        <topology evidence="1">Multi-pass membrane protein</topology>
    </subcellularLocation>
</comment>
<evidence type="ECO:0000256" key="4">
    <source>
        <dbReference type="ARBA" id="ARBA00022692"/>
    </source>
</evidence>
<evidence type="ECO:0000256" key="8">
    <source>
        <dbReference type="SAM" id="SignalP"/>
    </source>
</evidence>
<proteinExistence type="inferred from homology"/>
<protein>
    <submittedName>
        <fullName evidence="9">Outer membrane protein transport protein</fullName>
    </submittedName>
</protein>
<comment type="caution">
    <text evidence="9">The sequence shown here is derived from an EMBL/GenBank/DDBJ whole genome shotgun (WGS) entry which is preliminary data.</text>
</comment>
<feature type="chain" id="PRO_5045409920" evidence="8">
    <location>
        <begin position="24"/>
        <end position="409"/>
    </location>
</feature>
<evidence type="ECO:0000256" key="7">
    <source>
        <dbReference type="ARBA" id="ARBA00023237"/>
    </source>
</evidence>
<keyword evidence="7" id="KW-0998">Cell outer membrane</keyword>
<gene>
    <name evidence="9" type="ORF">QEH59_06585</name>
</gene>
<evidence type="ECO:0000313" key="10">
    <source>
        <dbReference type="Proteomes" id="UP001243717"/>
    </source>
</evidence>
<evidence type="ECO:0000256" key="5">
    <source>
        <dbReference type="ARBA" id="ARBA00022729"/>
    </source>
</evidence>
<sequence>MTFTRFLLPLSSYFLLALSNAEAIGFRLPNQDPDAIARGNAFVATADTPSAVYFNPAGITQLEGQNASLGLYAISANVEFTGNGTSGKTDSTAQFVPQLYYTYSLDNSNWSFGIGVFAPFGLSIDWGDDSPFPSKARNGRLSYISINPVVAYQISDELSLGAGVSLDYAEFEVEQALFPNNLGTFEFAGDGTTVGFNFGLLYQPNKNWSFGLNFRSATSVELDGDSTVKTPIAIAPAFPAAGTYQSNSSANFDLPQNIDIGVSYRPNEDWNFEINIDWTDFDVVNSSIIEATPLGDVSFPLNYEASFTYEFGVTRYLNDGYYISTGYIFSEQSVPDETFTPLNPDADYHLWGIGVGRKGVKWSWSFGYHFAYNGGKTISGNAPSAAGETADGEYETFNHAVNLALRYKF</sequence>
<keyword evidence="5 8" id="KW-0732">Signal</keyword>
<comment type="similarity">
    <text evidence="2">Belongs to the OmpP1/FadL family.</text>
</comment>
<dbReference type="Pfam" id="PF03349">
    <property type="entry name" value="Toluene_X"/>
    <property type="match status" value="1"/>
</dbReference>
<evidence type="ECO:0000256" key="1">
    <source>
        <dbReference type="ARBA" id="ARBA00004571"/>
    </source>
</evidence>
<dbReference type="InterPro" id="IPR005017">
    <property type="entry name" value="OMPP1/FadL/TodX"/>
</dbReference>
<accession>A0ABU1AH21</accession>
<name>A0ABU1AH21_9BACT</name>
<dbReference type="Proteomes" id="UP001243717">
    <property type="component" value="Unassembled WGS sequence"/>
</dbReference>